<feature type="region of interest" description="Disordered" evidence="1">
    <location>
        <begin position="95"/>
        <end position="118"/>
    </location>
</feature>
<feature type="compositionally biased region" description="Polar residues" evidence="1">
    <location>
        <begin position="100"/>
        <end position="109"/>
    </location>
</feature>
<gene>
    <name evidence="3" type="ORF">PBAH0796_LOCUS16718</name>
</gene>
<sequence>MKCVSALALFCLVPGSRASLRRGGQPIYTGPAGEGDPNADANFAISAQAAKPDRMPGYRAAWDDCGGAGASATERMRTIAAKIKGWAKPLPFVRHAGQDCTGNQDTTGTVPGPGERVNYPGPEIPAAAREGLEKAAETLAKYPAPVKEKAEYVGYLYHD</sequence>
<feature type="chain" id="PRO_5031175816" evidence="2">
    <location>
        <begin position="19"/>
        <end position="159"/>
    </location>
</feature>
<protein>
    <submittedName>
        <fullName evidence="3">Uncharacterized protein</fullName>
    </submittedName>
</protein>
<keyword evidence="2" id="KW-0732">Signal</keyword>
<accession>A0A7S0FJT2</accession>
<dbReference type="AlphaFoldDB" id="A0A7S0FJT2"/>
<organism evidence="3">
    <name type="scientific">Pyrodinium bahamense</name>
    <dbReference type="NCBI Taxonomy" id="73915"/>
    <lineage>
        <taxon>Eukaryota</taxon>
        <taxon>Sar</taxon>
        <taxon>Alveolata</taxon>
        <taxon>Dinophyceae</taxon>
        <taxon>Gonyaulacales</taxon>
        <taxon>Pyrocystaceae</taxon>
        <taxon>Pyrodinium</taxon>
    </lineage>
</organism>
<proteinExistence type="predicted"/>
<feature type="signal peptide" evidence="2">
    <location>
        <begin position="1"/>
        <end position="18"/>
    </location>
</feature>
<evidence type="ECO:0000313" key="3">
    <source>
        <dbReference type="EMBL" id="CAD8364143.1"/>
    </source>
</evidence>
<evidence type="ECO:0000256" key="2">
    <source>
        <dbReference type="SAM" id="SignalP"/>
    </source>
</evidence>
<evidence type="ECO:0000256" key="1">
    <source>
        <dbReference type="SAM" id="MobiDB-lite"/>
    </source>
</evidence>
<reference evidence="3" key="1">
    <citation type="submission" date="2021-01" db="EMBL/GenBank/DDBJ databases">
        <authorList>
            <person name="Corre E."/>
            <person name="Pelletier E."/>
            <person name="Niang G."/>
            <person name="Scheremetjew M."/>
            <person name="Finn R."/>
            <person name="Kale V."/>
            <person name="Holt S."/>
            <person name="Cochrane G."/>
            <person name="Meng A."/>
            <person name="Brown T."/>
            <person name="Cohen L."/>
        </authorList>
    </citation>
    <scope>NUCLEOTIDE SEQUENCE</scope>
    <source>
        <strain evidence="3">Pbaha01</strain>
    </source>
</reference>
<dbReference type="EMBL" id="HBEG01027539">
    <property type="protein sequence ID" value="CAD8364143.1"/>
    <property type="molecule type" value="Transcribed_RNA"/>
</dbReference>
<name>A0A7S0FJT2_9DINO</name>